<dbReference type="HOGENOM" id="CLU_3288046_0_0_9"/>
<organism evidence="1 2">
    <name type="scientific">Coprococcus comes ATCC 27758</name>
    <dbReference type="NCBI Taxonomy" id="470146"/>
    <lineage>
        <taxon>Bacteria</taxon>
        <taxon>Bacillati</taxon>
        <taxon>Bacillota</taxon>
        <taxon>Clostridia</taxon>
        <taxon>Lachnospirales</taxon>
        <taxon>Lachnospiraceae</taxon>
        <taxon>Coprococcus</taxon>
    </lineage>
</organism>
<comment type="caution">
    <text evidence="1">The sequence shown here is derived from an EMBL/GenBank/DDBJ whole genome shotgun (WGS) entry which is preliminary data.</text>
</comment>
<dbReference type="Proteomes" id="UP000003793">
    <property type="component" value="Unassembled WGS sequence"/>
</dbReference>
<reference evidence="1 2" key="1">
    <citation type="submission" date="2009-02" db="EMBL/GenBank/DDBJ databases">
        <authorList>
            <person name="Fulton L."/>
            <person name="Clifton S."/>
            <person name="Fulton B."/>
            <person name="Xu J."/>
            <person name="Minx P."/>
            <person name="Pepin K.H."/>
            <person name="Johnson M."/>
            <person name="Bhonagiri V."/>
            <person name="Nash W.E."/>
            <person name="Mardis E.R."/>
            <person name="Wilson R.K."/>
        </authorList>
    </citation>
    <scope>NUCLEOTIDE SEQUENCE [LARGE SCALE GENOMIC DNA]</scope>
    <source>
        <strain evidence="1 2">ATCC 27758</strain>
    </source>
</reference>
<gene>
    <name evidence="1" type="ORF">COPCOM_03359</name>
</gene>
<accession>C0BDV5</accession>
<proteinExistence type="predicted"/>
<protein>
    <submittedName>
        <fullName evidence="1">Uncharacterized protein</fullName>
    </submittedName>
</protein>
<name>C0BDV5_9FIRM</name>
<dbReference type="EMBL" id="ABVR01000044">
    <property type="protein sequence ID" value="EEG88391.1"/>
    <property type="molecule type" value="Genomic_DNA"/>
</dbReference>
<evidence type="ECO:0000313" key="2">
    <source>
        <dbReference type="Proteomes" id="UP000003793"/>
    </source>
</evidence>
<sequence length="40" mass="4315">MRISGTQCLFFIGSSFGISYEKKSATVCTSQSNGTSTYLL</sequence>
<dbReference type="AlphaFoldDB" id="C0BDV5"/>
<reference evidence="1 2" key="2">
    <citation type="submission" date="2009-03" db="EMBL/GenBank/DDBJ databases">
        <title>Draft genome sequence of Coprococcus comes (ATCC 27758).</title>
        <authorList>
            <person name="Sudarsanam P."/>
            <person name="Ley R."/>
            <person name="Guruge J."/>
            <person name="Turnbaugh P.J."/>
            <person name="Mahowald M."/>
            <person name="Liep D."/>
            <person name="Gordon J."/>
        </authorList>
    </citation>
    <scope>NUCLEOTIDE SEQUENCE [LARGE SCALE GENOMIC DNA]</scope>
    <source>
        <strain evidence="1 2">ATCC 27758</strain>
    </source>
</reference>
<evidence type="ECO:0000313" key="1">
    <source>
        <dbReference type="EMBL" id="EEG88391.1"/>
    </source>
</evidence>